<evidence type="ECO:0000313" key="3">
    <source>
        <dbReference type="Proteomes" id="UP000325607"/>
    </source>
</evidence>
<organism evidence="2 3">
    <name type="scientific">Pseudomonas fluorescens</name>
    <dbReference type="NCBI Taxonomy" id="294"/>
    <lineage>
        <taxon>Bacteria</taxon>
        <taxon>Pseudomonadati</taxon>
        <taxon>Pseudomonadota</taxon>
        <taxon>Gammaproteobacteria</taxon>
        <taxon>Pseudomonadales</taxon>
        <taxon>Pseudomonadaceae</taxon>
        <taxon>Pseudomonas</taxon>
    </lineage>
</organism>
<name>A0A5E6VML9_PSEFL</name>
<proteinExistence type="predicted"/>
<accession>A0A5E6VML9</accession>
<feature type="coiled-coil region" evidence="1">
    <location>
        <begin position="143"/>
        <end position="170"/>
    </location>
</feature>
<evidence type="ECO:0008006" key="4">
    <source>
        <dbReference type="Google" id="ProtNLM"/>
    </source>
</evidence>
<evidence type="ECO:0000256" key="1">
    <source>
        <dbReference type="SAM" id="Coils"/>
    </source>
</evidence>
<protein>
    <recommendedName>
        <fullName evidence="4">Alpha-xenorhabdolysin family binary toxin subunit B</fullName>
    </recommendedName>
</protein>
<dbReference type="RefSeq" id="WP_224787735.1">
    <property type="nucleotide sequence ID" value="NZ_CABVGX010000041.1"/>
</dbReference>
<dbReference type="InterPro" id="IPR047760">
    <property type="entry name" value="XaxB-like"/>
</dbReference>
<dbReference type="NCBIfam" id="NF033927">
    <property type="entry name" value="alph_xenorhab_B"/>
    <property type="match status" value="1"/>
</dbReference>
<sequence>MNIVNFAVPGYQPLNRTALASHQTQMYDLRTEANVWVVKINYLPDLFDRFNRLTMDMGESSRQLRESALTLEYELVDSFRRLTKTEKELEQEADPDETKELEEYLTNVLDQARSVVTDRANRIGRCLANVNDPFDLSLTHTYIADFECEERNATLEIQLLQEKLAGVSEERQVIIEAIATLQKNGIEELGKDIELNIGKVTELGLAPPEIKLVMLALEQLKKTLIDAGNAIHFLDLVRGSDKLRAKIEELTASINVEKSIIIASQGKVAFLNTIHAMEGERQGYADIYRIGVSAFDQFLAATAPTQFADGASRRNAFKEQTRLFISFLKPLSMPPR</sequence>
<dbReference type="AlphaFoldDB" id="A0A5E6VML9"/>
<dbReference type="EMBL" id="CABVGX010000041">
    <property type="protein sequence ID" value="VVN19157.1"/>
    <property type="molecule type" value="Genomic_DNA"/>
</dbReference>
<evidence type="ECO:0000313" key="2">
    <source>
        <dbReference type="EMBL" id="VVN19157.1"/>
    </source>
</evidence>
<gene>
    <name evidence="2" type="ORF">PS645_04208</name>
</gene>
<dbReference type="Proteomes" id="UP000325607">
    <property type="component" value="Unassembled WGS sequence"/>
</dbReference>
<reference evidence="2 3" key="1">
    <citation type="submission" date="2019-09" db="EMBL/GenBank/DDBJ databases">
        <authorList>
            <person name="Chandra G."/>
            <person name="Truman W A."/>
        </authorList>
    </citation>
    <scope>NUCLEOTIDE SEQUENCE [LARGE SCALE GENOMIC DNA]</scope>
    <source>
        <strain evidence="2">PS645</strain>
    </source>
</reference>
<keyword evidence="1" id="KW-0175">Coiled coil</keyword>